<dbReference type="EMBL" id="LT629745">
    <property type="protein sequence ID" value="SDS19991.1"/>
    <property type="molecule type" value="Genomic_DNA"/>
</dbReference>
<name>A0A1H1Q8Z5_9FLAO</name>
<evidence type="ECO:0000259" key="4">
    <source>
        <dbReference type="PROSITE" id="PS50987"/>
    </source>
</evidence>
<protein>
    <submittedName>
        <fullName evidence="5">DNA-binding transcriptional regulator, ArsR family</fullName>
    </submittedName>
</protein>
<evidence type="ECO:0000313" key="6">
    <source>
        <dbReference type="Proteomes" id="UP000198858"/>
    </source>
</evidence>
<dbReference type="InterPro" id="IPR011991">
    <property type="entry name" value="ArsR-like_HTH"/>
</dbReference>
<evidence type="ECO:0000256" key="1">
    <source>
        <dbReference type="ARBA" id="ARBA00023015"/>
    </source>
</evidence>
<keyword evidence="6" id="KW-1185">Reference proteome</keyword>
<dbReference type="AlphaFoldDB" id="A0A1H1Q8Z5"/>
<reference evidence="5 6" key="1">
    <citation type="submission" date="2016-10" db="EMBL/GenBank/DDBJ databases">
        <authorList>
            <person name="Varghese N."/>
            <person name="Submissions S."/>
        </authorList>
    </citation>
    <scope>NUCLEOTIDE SEQUENCE [LARGE SCALE GENOMIC DNA]</scope>
    <source>
        <strain evidence="5 6">Mar_2010_102</strain>
    </source>
</reference>
<proteinExistence type="predicted"/>
<organism evidence="5 6">
    <name type="scientific">Christiangramia echinicola</name>
    <dbReference type="NCBI Taxonomy" id="279359"/>
    <lineage>
        <taxon>Bacteria</taxon>
        <taxon>Pseudomonadati</taxon>
        <taxon>Bacteroidota</taxon>
        <taxon>Flavobacteriia</taxon>
        <taxon>Flavobacteriales</taxon>
        <taxon>Flavobacteriaceae</taxon>
        <taxon>Christiangramia</taxon>
    </lineage>
</organism>
<keyword evidence="1" id="KW-0805">Transcription regulation</keyword>
<dbReference type="PRINTS" id="PR00778">
    <property type="entry name" value="HTHARSR"/>
</dbReference>
<dbReference type="Proteomes" id="UP000198858">
    <property type="component" value="Chromosome I"/>
</dbReference>
<dbReference type="STRING" id="1250231.SAMN04488552_2426"/>
<sequence length="111" mass="12241">MGVTKTDLFTKEQNELAVLAKSLAHPARIAILQYLLESNKCINGDLVNELGLAQATISQHLRELKNVGLIQGSIEGVSMSYCINPEKWSSIQKLFNGMFDKIQNCGPDECC</sequence>
<accession>A0A1H1Q8Z5</accession>
<dbReference type="InterPro" id="IPR001845">
    <property type="entry name" value="HTH_ArsR_DNA-bd_dom"/>
</dbReference>
<dbReference type="InterPro" id="IPR036390">
    <property type="entry name" value="WH_DNA-bd_sf"/>
</dbReference>
<dbReference type="PROSITE" id="PS50987">
    <property type="entry name" value="HTH_ARSR_2"/>
    <property type="match status" value="1"/>
</dbReference>
<dbReference type="SUPFAM" id="SSF46785">
    <property type="entry name" value="Winged helix' DNA-binding domain"/>
    <property type="match status" value="1"/>
</dbReference>
<keyword evidence="3" id="KW-0804">Transcription</keyword>
<dbReference type="GO" id="GO:0003677">
    <property type="term" value="F:DNA binding"/>
    <property type="evidence" value="ECO:0007669"/>
    <property type="project" value="UniProtKB-KW"/>
</dbReference>
<dbReference type="Pfam" id="PF01022">
    <property type="entry name" value="HTH_5"/>
    <property type="match status" value="1"/>
</dbReference>
<keyword evidence="2 5" id="KW-0238">DNA-binding</keyword>
<dbReference type="NCBIfam" id="NF033788">
    <property type="entry name" value="HTH_metalloreg"/>
    <property type="match status" value="1"/>
</dbReference>
<dbReference type="Gene3D" id="1.10.10.10">
    <property type="entry name" value="Winged helix-like DNA-binding domain superfamily/Winged helix DNA-binding domain"/>
    <property type="match status" value="1"/>
</dbReference>
<dbReference type="PANTHER" id="PTHR33154:SF15">
    <property type="entry name" value="REGULATORY PROTEIN ARSR"/>
    <property type="match status" value="1"/>
</dbReference>
<feature type="domain" description="HTH arsR-type" evidence="4">
    <location>
        <begin position="8"/>
        <end position="106"/>
    </location>
</feature>
<evidence type="ECO:0000313" key="5">
    <source>
        <dbReference type="EMBL" id="SDS19991.1"/>
    </source>
</evidence>
<dbReference type="GO" id="GO:0003700">
    <property type="term" value="F:DNA-binding transcription factor activity"/>
    <property type="evidence" value="ECO:0007669"/>
    <property type="project" value="InterPro"/>
</dbReference>
<dbReference type="InterPro" id="IPR036388">
    <property type="entry name" value="WH-like_DNA-bd_sf"/>
</dbReference>
<evidence type="ECO:0000256" key="3">
    <source>
        <dbReference type="ARBA" id="ARBA00023163"/>
    </source>
</evidence>
<dbReference type="RefSeq" id="WP_026934012.1">
    <property type="nucleotide sequence ID" value="NZ_LT629745.1"/>
</dbReference>
<dbReference type="PANTHER" id="PTHR33154">
    <property type="entry name" value="TRANSCRIPTIONAL REGULATOR, ARSR FAMILY"/>
    <property type="match status" value="1"/>
</dbReference>
<gene>
    <name evidence="5" type="ORF">SAMN04488552_2426</name>
</gene>
<evidence type="ECO:0000256" key="2">
    <source>
        <dbReference type="ARBA" id="ARBA00023125"/>
    </source>
</evidence>
<dbReference type="InterPro" id="IPR051081">
    <property type="entry name" value="HTH_MetalResp_TranReg"/>
</dbReference>
<dbReference type="SMART" id="SM00418">
    <property type="entry name" value="HTH_ARSR"/>
    <property type="match status" value="1"/>
</dbReference>
<dbReference type="CDD" id="cd00090">
    <property type="entry name" value="HTH_ARSR"/>
    <property type="match status" value="1"/>
</dbReference>